<dbReference type="Pfam" id="PF13672">
    <property type="entry name" value="PP2C_2"/>
    <property type="match status" value="1"/>
</dbReference>
<dbReference type="InterPro" id="IPR036457">
    <property type="entry name" value="PPM-type-like_dom_sf"/>
</dbReference>
<name>A0A6L5YPG3_9FIRM</name>
<dbReference type="NCBIfam" id="NF033484">
    <property type="entry name" value="Stp1_PP2C_phos"/>
    <property type="match status" value="1"/>
</dbReference>
<dbReference type="SMART" id="SM00332">
    <property type="entry name" value="PP2Cc"/>
    <property type="match status" value="1"/>
</dbReference>
<dbReference type="PANTHER" id="PTHR47992">
    <property type="entry name" value="PROTEIN PHOSPHATASE"/>
    <property type="match status" value="1"/>
</dbReference>
<feature type="domain" description="PPM-type phosphatase" evidence="1">
    <location>
        <begin position="3"/>
        <end position="239"/>
    </location>
</feature>
<dbReference type="SUPFAM" id="SSF81606">
    <property type="entry name" value="PP2C-like"/>
    <property type="match status" value="1"/>
</dbReference>
<dbReference type="RefSeq" id="WP_154429211.1">
    <property type="nucleotide sequence ID" value="NZ_VUNI01000005.1"/>
</dbReference>
<dbReference type="InterPro" id="IPR015655">
    <property type="entry name" value="PP2C"/>
</dbReference>
<evidence type="ECO:0000313" key="2">
    <source>
        <dbReference type="EMBL" id="MST74265.1"/>
    </source>
</evidence>
<dbReference type="CDD" id="cd00143">
    <property type="entry name" value="PP2Cc"/>
    <property type="match status" value="1"/>
</dbReference>
<dbReference type="EMBL" id="VUNI01000005">
    <property type="protein sequence ID" value="MST74265.1"/>
    <property type="molecule type" value="Genomic_DNA"/>
</dbReference>
<comment type="caution">
    <text evidence="2">The sequence shown here is derived from an EMBL/GenBank/DDBJ whole genome shotgun (WGS) entry which is preliminary data.</text>
</comment>
<dbReference type="InterPro" id="IPR001932">
    <property type="entry name" value="PPM-type_phosphatase-like_dom"/>
</dbReference>
<reference evidence="2 3" key="1">
    <citation type="submission" date="2019-08" db="EMBL/GenBank/DDBJ databases">
        <title>In-depth cultivation of the pig gut microbiome towards novel bacterial diversity and tailored functional studies.</title>
        <authorList>
            <person name="Wylensek D."/>
            <person name="Hitch T.C.A."/>
            <person name="Clavel T."/>
        </authorList>
    </citation>
    <scope>NUCLEOTIDE SEQUENCE [LARGE SCALE GENOMIC DNA]</scope>
    <source>
        <strain evidence="2 3">MUC/MUC-530-WT-4D</strain>
    </source>
</reference>
<proteinExistence type="predicted"/>
<dbReference type="PROSITE" id="PS51746">
    <property type="entry name" value="PPM_2"/>
    <property type="match status" value="1"/>
</dbReference>
<evidence type="ECO:0000259" key="1">
    <source>
        <dbReference type="PROSITE" id="PS51746"/>
    </source>
</evidence>
<dbReference type="SMART" id="SM00331">
    <property type="entry name" value="PP2C_SIG"/>
    <property type="match status" value="1"/>
</dbReference>
<gene>
    <name evidence="2" type="ORF">FYJ75_04330</name>
</gene>
<sequence>MKTFSMTDTGIRREMNQDYLFACDTPVGNLPNLYIVADGMGGHKAGEYASRYTVERVTASVARSTETEPVTILNEAIEKANEILIEESKEDETKRGMGTTIVAATITDHKMVVANVGDSRLYVIGNGIRQITRDHSLVEEMVRLGEMDEAQAKAHPDKNIITRAVGAANMVEVDFFEIELHDGDSVLLCSDGLTNMIDDEDIYRIVSENEDVEQQVRTLIETANQNGGKDNITAIIIKLLSDEVKEC</sequence>
<dbReference type="AlphaFoldDB" id="A0A6L5YPG3"/>
<dbReference type="Gene3D" id="3.60.40.10">
    <property type="entry name" value="PPM-type phosphatase domain"/>
    <property type="match status" value="1"/>
</dbReference>
<evidence type="ECO:0000313" key="3">
    <source>
        <dbReference type="Proteomes" id="UP000474024"/>
    </source>
</evidence>
<protein>
    <submittedName>
        <fullName evidence="2">Stp1/IreP family PP2C-type Ser/Thr phosphatase</fullName>
    </submittedName>
</protein>
<organism evidence="2 3">
    <name type="scientific">Roseburia porci</name>
    <dbReference type="NCBI Taxonomy" id="2605790"/>
    <lineage>
        <taxon>Bacteria</taxon>
        <taxon>Bacillati</taxon>
        <taxon>Bacillota</taxon>
        <taxon>Clostridia</taxon>
        <taxon>Lachnospirales</taxon>
        <taxon>Lachnospiraceae</taxon>
        <taxon>Roseburia</taxon>
    </lineage>
</organism>
<accession>A0A6L5YPG3</accession>
<dbReference type="Proteomes" id="UP000474024">
    <property type="component" value="Unassembled WGS sequence"/>
</dbReference>
<keyword evidence="3" id="KW-1185">Reference proteome</keyword>
<dbReference type="GO" id="GO:0004722">
    <property type="term" value="F:protein serine/threonine phosphatase activity"/>
    <property type="evidence" value="ECO:0007669"/>
    <property type="project" value="InterPro"/>
</dbReference>